<feature type="transmembrane region" description="Helical" evidence="5">
    <location>
        <begin position="17"/>
        <end position="34"/>
    </location>
</feature>
<dbReference type="GO" id="GO:0016020">
    <property type="term" value="C:membrane"/>
    <property type="evidence" value="ECO:0007669"/>
    <property type="project" value="UniProtKB-SubCell"/>
</dbReference>
<keyword evidence="3 5" id="KW-1133">Transmembrane helix</keyword>
<dbReference type="Gene3D" id="1.50.10.150">
    <property type="entry name" value="Voltage-dependent anion channel"/>
    <property type="match status" value="1"/>
</dbReference>
<feature type="transmembrane region" description="Helical" evidence="5">
    <location>
        <begin position="137"/>
        <end position="161"/>
    </location>
</feature>
<feature type="transmembrane region" description="Helical" evidence="5">
    <location>
        <begin position="105"/>
        <end position="125"/>
    </location>
</feature>
<evidence type="ECO:0000256" key="3">
    <source>
        <dbReference type="ARBA" id="ARBA00022989"/>
    </source>
</evidence>
<dbReference type="GO" id="GO:0055085">
    <property type="term" value="P:transmembrane transport"/>
    <property type="evidence" value="ECO:0007669"/>
    <property type="project" value="InterPro"/>
</dbReference>
<feature type="transmembrane region" description="Helical" evidence="5">
    <location>
        <begin position="280"/>
        <end position="301"/>
    </location>
</feature>
<dbReference type="InterPro" id="IPR004695">
    <property type="entry name" value="SLAC1/Mae1/Ssu1/TehA"/>
</dbReference>
<comment type="caution">
    <text evidence="6">The sequence shown here is derived from an EMBL/GenBank/DDBJ whole genome shotgun (WGS) entry which is preliminary data.</text>
</comment>
<dbReference type="EMBL" id="DVLP01000076">
    <property type="protein sequence ID" value="HIT74469.1"/>
    <property type="molecule type" value="Genomic_DNA"/>
</dbReference>
<gene>
    <name evidence="6" type="ORF">IAA98_02675</name>
</gene>
<evidence type="ECO:0000256" key="2">
    <source>
        <dbReference type="ARBA" id="ARBA00022692"/>
    </source>
</evidence>
<reference evidence="6" key="2">
    <citation type="journal article" date="2021" name="PeerJ">
        <title>Extensive microbial diversity within the chicken gut microbiome revealed by metagenomics and culture.</title>
        <authorList>
            <person name="Gilroy R."/>
            <person name="Ravi A."/>
            <person name="Getino M."/>
            <person name="Pursley I."/>
            <person name="Horton D.L."/>
            <person name="Alikhan N.F."/>
            <person name="Baker D."/>
            <person name="Gharbi K."/>
            <person name="Hall N."/>
            <person name="Watson M."/>
            <person name="Adriaenssens E.M."/>
            <person name="Foster-Nyarko E."/>
            <person name="Jarju S."/>
            <person name="Secka A."/>
            <person name="Antonio M."/>
            <person name="Oren A."/>
            <person name="Chaudhuri R.R."/>
            <person name="La Ragione R."/>
            <person name="Hildebrand F."/>
            <person name="Pallen M.J."/>
        </authorList>
    </citation>
    <scope>NUCLEOTIDE SEQUENCE</scope>
    <source>
        <strain evidence="6">ChiGjej1B1-24693</strain>
    </source>
</reference>
<feature type="transmembrane region" description="Helical" evidence="5">
    <location>
        <begin position="307"/>
        <end position="331"/>
    </location>
</feature>
<evidence type="ECO:0000256" key="5">
    <source>
        <dbReference type="SAM" id="Phobius"/>
    </source>
</evidence>
<evidence type="ECO:0000313" key="6">
    <source>
        <dbReference type="EMBL" id="HIT74469.1"/>
    </source>
</evidence>
<feature type="transmembrane region" description="Helical" evidence="5">
    <location>
        <begin position="167"/>
        <end position="190"/>
    </location>
</feature>
<keyword evidence="2 5" id="KW-0812">Transmembrane</keyword>
<feature type="transmembrane region" description="Helical" evidence="5">
    <location>
        <begin position="243"/>
        <end position="268"/>
    </location>
</feature>
<keyword evidence="4 5" id="KW-0472">Membrane</keyword>
<sequence length="345" mass="36879">MHNGGVIDRVADQLPPAAFSFVMAAGIVSVSLMMHDLLVLSRILMVLAILGYLVLIGLTLRQLLHHRSRVRGNVSAPPSRFGYATFVAASGVLGTRLVLLGVPVIPLVQLLVAISAAVVIGQWIVRATRRDVAPWWRVVDGSWFLAAVACHSIGVLAASIAAVRPAAAVGLVVVALTAWVAGIVAYGIVLRGVLTRAGRRQIGAKDLTAPYWITMGACAITVLDSVKLAVLPPEVVPPAVHQVVSWVGVGFWVLATLLIPVILAAGWWRHIRHRIPLDSPTTLWSIVFPLGMYDVASTLMATTHQFWLARVIGEVGVWIALAAWLVTAVLLTSRIVALIRGPEPS</sequence>
<organism evidence="6 7">
    <name type="scientific">Candidatus Avipropionibacterium avicola</name>
    <dbReference type="NCBI Taxonomy" id="2840701"/>
    <lineage>
        <taxon>Bacteria</taxon>
        <taxon>Bacillati</taxon>
        <taxon>Actinomycetota</taxon>
        <taxon>Actinomycetes</taxon>
        <taxon>Propionibacteriales</taxon>
        <taxon>Propionibacteriaceae</taxon>
        <taxon>Propionibacteriaceae incertae sedis</taxon>
        <taxon>Candidatus Avipropionibacterium</taxon>
    </lineage>
</organism>
<proteinExistence type="predicted"/>
<reference evidence="6" key="1">
    <citation type="submission" date="2020-10" db="EMBL/GenBank/DDBJ databases">
        <authorList>
            <person name="Gilroy R."/>
        </authorList>
    </citation>
    <scope>NUCLEOTIDE SEQUENCE</scope>
    <source>
        <strain evidence="6">ChiGjej1B1-24693</strain>
    </source>
</reference>
<accession>A0A9D1GVS0</accession>
<dbReference type="CDD" id="cd09319">
    <property type="entry name" value="TDT_like_1"/>
    <property type="match status" value="1"/>
</dbReference>
<dbReference type="AlphaFoldDB" id="A0A9D1GVS0"/>
<dbReference type="InterPro" id="IPR038665">
    <property type="entry name" value="Voltage-dep_anion_channel_sf"/>
</dbReference>
<protein>
    <submittedName>
        <fullName evidence="6">Tellurite resistance/C4-dicarboxylate transporter family protein</fullName>
    </submittedName>
</protein>
<dbReference type="Pfam" id="PF03595">
    <property type="entry name" value="SLAC1"/>
    <property type="match status" value="1"/>
</dbReference>
<evidence type="ECO:0000256" key="1">
    <source>
        <dbReference type="ARBA" id="ARBA00004141"/>
    </source>
</evidence>
<dbReference type="Proteomes" id="UP000886842">
    <property type="component" value="Unassembled WGS sequence"/>
</dbReference>
<feature type="transmembrane region" description="Helical" evidence="5">
    <location>
        <begin position="40"/>
        <end position="60"/>
    </location>
</feature>
<evidence type="ECO:0000313" key="7">
    <source>
        <dbReference type="Proteomes" id="UP000886842"/>
    </source>
</evidence>
<feature type="transmembrane region" description="Helical" evidence="5">
    <location>
        <begin position="211"/>
        <end position="231"/>
    </location>
</feature>
<name>A0A9D1GVS0_9ACTN</name>
<comment type="subcellular location">
    <subcellularLocation>
        <location evidence="1">Membrane</location>
        <topology evidence="1">Multi-pass membrane protein</topology>
    </subcellularLocation>
</comment>
<evidence type="ECO:0000256" key="4">
    <source>
        <dbReference type="ARBA" id="ARBA00023136"/>
    </source>
</evidence>